<gene>
    <name evidence="5" type="primary">KBTBD7</name>
</gene>
<feature type="region of interest" description="Disordered" evidence="3">
    <location>
        <begin position="314"/>
        <end position="341"/>
    </location>
</feature>
<dbReference type="Pfam" id="PF01344">
    <property type="entry name" value="Kelch_1"/>
    <property type="match status" value="1"/>
</dbReference>
<sequence length="672" mass="74697">MQSREEPPRPRRVSTPRRGRRARKMAGPSVSSFFSGPEELEDAGHAPALLAQLKAFYDARLLCDVTIEVAAPAGASGPGRLFACNRNVLAAACPYFRSMFTGGLYESQQPRVTMHDVDAESLALLLDYCYTGRVAVSEANVQRLYAAADMLQLDYVREACAAFLARRLDLANCAAILRFADAFDHPRLRARALAFVARNFTRLSRAGAAADGAAEEAPPLSELSLAQLQEVLRLDSLDVAGERTVCAVAVQWVEADPRERGPRAAEVLQCVRWRHFADRDRAYLEGLRAKPFVRKHCPGLVEGALSARYGDRLPPVPPGLAPDPAPDLAPAPAGPPAAASAEGPARRIGMMAKEMVVFFGHPKDPFLCYDPYSGDIYTMPSPLTGLAQNKAITSLAVCVSPDNDIYLAAQPKKQLWVYDPVQNSWQQLADRLLCREGMDLAYLDGHVYILGGRNPVTGVKLKEVECYSVQRNQWVLVAPVPYSFYSFELIMVHGHLYAVSNKRMLCYDPSRNRWLNCASLKRSDFQEACVYNEEIYCICDIPVVKVYNPARGEWRRVSDIPLDAETHNYQIVCHGQKLLLVTSTTLQWKKNRVTVHEYDAAADRWLNVGTMLGLLHYDSGFICLSARVYPSRLEPGRRFIAEEDDVRHELRAYWGLNGFSELDSESGSSSSF</sequence>
<dbReference type="GeneID" id="100081931"/>
<dbReference type="PANTHER" id="PTHR24412:SF23">
    <property type="entry name" value="KELCH REPEAT AND BTB DOMAIN-CONTAINING PROTEIN 7"/>
    <property type="match status" value="1"/>
</dbReference>
<evidence type="ECO:0000313" key="6">
    <source>
        <dbReference type="Proteomes" id="UP000002279"/>
    </source>
</evidence>
<dbReference type="InterPro" id="IPR047933">
    <property type="entry name" value="KBTBD6_7_BTB_POZ"/>
</dbReference>
<feature type="region of interest" description="Disordered" evidence="3">
    <location>
        <begin position="1"/>
        <end position="34"/>
    </location>
</feature>
<dbReference type="SMART" id="SM00225">
    <property type="entry name" value="BTB"/>
    <property type="match status" value="1"/>
</dbReference>
<dbReference type="GO" id="GO:0043161">
    <property type="term" value="P:proteasome-mediated ubiquitin-dependent protein catabolic process"/>
    <property type="evidence" value="ECO:0000318"/>
    <property type="project" value="GO_Central"/>
</dbReference>
<dbReference type="OMA" id="ACVFQDQ"/>
<dbReference type="SMART" id="SM00612">
    <property type="entry name" value="Kelch"/>
    <property type="match status" value="2"/>
</dbReference>
<proteinExistence type="predicted"/>
<keyword evidence="6" id="KW-1185">Reference proteome</keyword>
<dbReference type="AlphaFoldDB" id="A0A6I8PKG6"/>
<keyword evidence="1" id="KW-0880">Kelch repeat</keyword>
<evidence type="ECO:0000313" key="5">
    <source>
        <dbReference type="Ensembl" id="ENSOANP00000052862.1"/>
    </source>
</evidence>
<name>A0A6I8PKG6_ORNAN</name>
<dbReference type="OrthoDB" id="6359816at2759"/>
<dbReference type="PROSITE" id="PS50097">
    <property type="entry name" value="BTB"/>
    <property type="match status" value="1"/>
</dbReference>
<dbReference type="Gene3D" id="1.25.40.420">
    <property type="match status" value="1"/>
</dbReference>
<dbReference type="Pfam" id="PF07707">
    <property type="entry name" value="BACK"/>
    <property type="match status" value="1"/>
</dbReference>
<reference evidence="5" key="3">
    <citation type="submission" date="2025-09" db="UniProtKB">
        <authorList>
            <consortium name="Ensembl"/>
        </authorList>
    </citation>
    <scope>IDENTIFICATION</scope>
    <source>
        <strain evidence="5">Glennie</strain>
    </source>
</reference>
<organism evidence="5 6">
    <name type="scientific">Ornithorhynchus anatinus</name>
    <name type="common">Duckbill platypus</name>
    <dbReference type="NCBI Taxonomy" id="9258"/>
    <lineage>
        <taxon>Eukaryota</taxon>
        <taxon>Metazoa</taxon>
        <taxon>Chordata</taxon>
        <taxon>Craniata</taxon>
        <taxon>Vertebrata</taxon>
        <taxon>Euteleostomi</taxon>
        <taxon>Mammalia</taxon>
        <taxon>Monotremata</taxon>
        <taxon>Ornithorhynchidae</taxon>
        <taxon>Ornithorhynchus</taxon>
    </lineage>
</organism>
<dbReference type="InterPro" id="IPR006652">
    <property type="entry name" value="Kelch_1"/>
</dbReference>
<dbReference type="CDD" id="cd18273">
    <property type="entry name" value="BTB_POZ_KBTBD6_7"/>
    <property type="match status" value="1"/>
</dbReference>
<protein>
    <submittedName>
        <fullName evidence="5">Kelch repeat and BTB domain containing 7</fullName>
    </submittedName>
</protein>
<dbReference type="InterPro" id="IPR000210">
    <property type="entry name" value="BTB/POZ_dom"/>
</dbReference>
<dbReference type="GO" id="GO:0031463">
    <property type="term" value="C:Cul3-RING ubiquitin ligase complex"/>
    <property type="evidence" value="ECO:0000318"/>
    <property type="project" value="GO_Central"/>
</dbReference>
<reference evidence="5 6" key="1">
    <citation type="journal article" date="2008" name="Nature">
        <title>Genome analysis of the platypus reveals unique signatures of evolution.</title>
        <authorList>
            <person name="Warren W.C."/>
            <person name="Hillier L.W."/>
            <person name="Marshall Graves J.A."/>
            <person name="Birney E."/>
            <person name="Ponting C.P."/>
            <person name="Grutzner F."/>
            <person name="Belov K."/>
            <person name="Miller W."/>
            <person name="Clarke L."/>
            <person name="Chinwalla A.T."/>
            <person name="Yang S.P."/>
            <person name="Heger A."/>
            <person name="Locke D.P."/>
            <person name="Miethke P."/>
            <person name="Waters P.D."/>
            <person name="Veyrunes F."/>
            <person name="Fulton L."/>
            <person name="Fulton B."/>
            <person name="Graves T."/>
            <person name="Wallis J."/>
            <person name="Puente X.S."/>
            <person name="Lopez-Otin C."/>
            <person name="Ordonez G.R."/>
            <person name="Eichler E.E."/>
            <person name="Chen L."/>
            <person name="Cheng Z."/>
            <person name="Deakin J.E."/>
            <person name="Alsop A."/>
            <person name="Thompson K."/>
            <person name="Kirby P."/>
            <person name="Papenfuss A.T."/>
            <person name="Wakefield M.J."/>
            <person name="Olender T."/>
            <person name="Lancet D."/>
            <person name="Huttley G.A."/>
            <person name="Smit A.F."/>
            <person name="Pask A."/>
            <person name="Temple-Smith P."/>
            <person name="Batzer M.A."/>
            <person name="Walker J.A."/>
            <person name="Konkel M.K."/>
            <person name="Harris R.S."/>
            <person name="Whittington C.M."/>
            <person name="Wong E.S."/>
            <person name="Gemmell N.J."/>
            <person name="Buschiazzo E."/>
            <person name="Vargas Jentzsch I.M."/>
            <person name="Merkel A."/>
            <person name="Schmitz J."/>
            <person name="Zemann A."/>
            <person name="Churakov G."/>
            <person name="Kriegs J.O."/>
            <person name="Brosius J."/>
            <person name="Murchison E.P."/>
            <person name="Sachidanandam R."/>
            <person name="Smith C."/>
            <person name="Hannon G.J."/>
            <person name="Tsend-Ayush E."/>
            <person name="McMillan D."/>
            <person name="Attenborough R."/>
            <person name="Rens W."/>
            <person name="Ferguson-Smith M."/>
            <person name="Lefevre C.M."/>
            <person name="Sharp J.A."/>
            <person name="Nicholas K.R."/>
            <person name="Ray D.A."/>
            <person name="Kube M."/>
            <person name="Reinhardt R."/>
            <person name="Pringle T.H."/>
            <person name="Taylor J."/>
            <person name="Jones R.C."/>
            <person name="Nixon B."/>
            <person name="Dacheux J.L."/>
            <person name="Niwa H."/>
            <person name="Sekita Y."/>
            <person name="Huang X."/>
            <person name="Stark A."/>
            <person name="Kheradpour P."/>
            <person name="Kellis M."/>
            <person name="Flicek P."/>
            <person name="Chen Y."/>
            <person name="Webber C."/>
            <person name="Hardison R."/>
            <person name="Nelson J."/>
            <person name="Hallsworth-Pepin K."/>
            <person name="Delehaunty K."/>
            <person name="Markovic C."/>
            <person name="Minx P."/>
            <person name="Feng Y."/>
            <person name="Kremitzki C."/>
            <person name="Mitreva M."/>
            <person name="Glasscock J."/>
            <person name="Wylie T."/>
            <person name="Wohldmann P."/>
            <person name="Thiru P."/>
            <person name="Nhan M.N."/>
            <person name="Pohl C.S."/>
            <person name="Smith S.M."/>
            <person name="Hou S."/>
            <person name="Nefedov M."/>
            <person name="de Jong P.J."/>
            <person name="Renfree M.B."/>
            <person name="Mardis E.R."/>
            <person name="Wilson R.K."/>
        </authorList>
    </citation>
    <scope>NUCLEOTIDE SEQUENCE [LARGE SCALE GENOMIC DNA]</scope>
    <source>
        <strain evidence="5 6">Glennie</strain>
    </source>
</reference>
<dbReference type="KEGG" id="oaa:100081931"/>
<dbReference type="SUPFAM" id="SSF117281">
    <property type="entry name" value="Kelch motif"/>
    <property type="match status" value="1"/>
</dbReference>
<evidence type="ECO:0000256" key="1">
    <source>
        <dbReference type="ARBA" id="ARBA00022441"/>
    </source>
</evidence>
<dbReference type="Gene3D" id="2.120.10.80">
    <property type="entry name" value="Kelch-type beta propeller"/>
    <property type="match status" value="1"/>
</dbReference>
<dbReference type="GO" id="GO:0035020">
    <property type="term" value="P:regulation of Rac protein signal transduction"/>
    <property type="evidence" value="ECO:0000318"/>
    <property type="project" value="GO_Central"/>
</dbReference>
<dbReference type="CTD" id="84078"/>
<dbReference type="InParanoid" id="A0A6I8PKG6"/>
<dbReference type="Bgee" id="ENSOANG00000050275">
    <property type="expression patterns" value="Expressed in adult mammalian kidney and 6 other cell types or tissues"/>
</dbReference>
<keyword evidence="2" id="KW-0677">Repeat</keyword>
<dbReference type="PANTHER" id="PTHR24412">
    <property type="entry name" value="KELCH PROTEIN"/>
    <property type="match status" value="1"/>
</dbReference>
<evidence type="ECO:0000256" key="3">
    <source>
        <dbReference type="SAM" id="MobiDB-lite"/>
    </source>
</evidence>
<feature type="compositionally biased region" description="Pro residues" evidence="3">
    <location>
        <begin position="314"/>
        <end position="335"/>
    </location>
</feature>
<dbReference type="Gene3D" id="3.30.710.10">
    <property type="entry name" value="Potassium Channel Kv1.1, Chain A"/>
    <property type="match status" value="1"/>
</dbReference>
<dbReference type="InterPro" id="IPR017096">
    <property type="entry name" value="BTB-kelch_protein"/>
</dbReference>
<dbReference type="SMART" id="SM00875">
    <property type="entry name" value="BACK"/>
    <property type="match status" value="1"/>
</dbReference>
<feature type="compositionally biased region" description="Basic residues" evidence="3">
    <location>
        <begin position="10"/>
        <end position="24"/>
    </location>
</feature>
<dbReference type="InterPro" id="IPR015915">
    <property type="entry name" value="Kelch-typ_b-propeller"/>
</dbReference>
<dbReference type="PIRSF" id="PIRSF037037">
    <property type="entry name" value="Kelch-like_protein_gigaxonin"/>
    <property type="match status" value="1"/>
</dbReference>
<dbReference type="RefSeq" id="XP_001508322.2">
    <property type="nucleotide sequence ID" value="XM_001508272.5"/>
</dbReference>
<accession>A0A6I8PKG6</accession>
<dbReference type="GeneTree" id="ENSGT00940000164962"/>
<dbReference type="Pfam" id="PF00651">
    <property type="entry name" value="BTB"/>
    <property type="match status" value="1"/>
</dbReference>
<dbReference type="Proteomes" id="UP000002279">
    <property type="component" value="Chromosome 2"/>
</dbReference>
<dbReference type="GO" id="GO:0005737">
    <property type="term" value="C:cytoplasm"/>
    <property type="evidence" value="ECO:0000318"/>
    <property type="project" value="GO_Central"/>
</dbReference>
<dbReference type="GO" id="GO:1990756">
    <property type="term" value="F:ubiquitin-like ligase-substrate adaptor activity"/>
    <property type="evidence" value="ECO:0000318"/>
    <property type="project" value="GO_Central"/>
</dbReference>
<feature type="domain" description="BTB" evidence="4">
    <location>
        <begin position="63"/>
        <end position="138"/>
    </location>
</feature>
<dbReference type="InterPro" id="IPR011333">
    <property type="entry name" value="SKP1/BTB/POZ_sf"/>
</dbReference>
<dbReference type="SUPFAM" id="SSF54695">
    <property type="entry name" value="POZ domain"/>
    <property type="match status" value="1"/>
</dbReference>
<evidence type="ECO:0000256" key="2">
    <source>
        <dbReference type="ARBA" id="ARBA00022737"/>
    </source>
</evidence>
<dbReference type="InterPro" id="IPR011705">
    <property type="entry name" value="BACK"/>
</dbReference>
<dbReference type="FunCoup" id="A0A6I8PKG6">
    <property type="interactions" value="1519"/>
</dbReference>
<evidence type="ECO:0000259" key="4">
    <source>
        <dbReference type="PROSITE" id="PS50097"/>
    </source>
</evidence>
<reference evidence="5" key="2">
    <citation type="submission" date="2025-08" db="UniProtKB">
        <authorList>
            <consortium name="Ensembl"/>
        </authorList>
    </citation>
    <scope>IDENTIFICATION</scope>
    <source>
        <strain evidence="5">Glennie</strain>
    </source>
</reference>
<dbReference type="Ensembl" id="ENSOANT00000053791.1">
    <property type="protein sequence ID" value="ENSOANP00000052862.1"/>
    <property type="gene ID" value="ENSOANG00000050275.1"/>
</dbReference>